<dbReference type="Pfam" id="PF16087">
    <property type="entry name" value="DUF4817"/>
    <property type="match status" value="1"/>
</dbReference>
<accession>A0AAN7P698</accession>
<feature type="domain" description="DUF4817" evidence="1">
    <location>
        <begin position="5"/>
        <end position="52"/>
    </location>
</feature>
<sequence>MASYTIQQRVQIVGLFYENQRFVKSVFRKLREFYGVHNRPSESTIDRIIKKFQ</sequence>
<dbReference type="Proteomes" id="UP001353858">
    <property type="component" value="Unassembled WGS sequence"/>
</dbReference>
<protein>
    <recommendedName>
        <fullName evidence="1">DUF4817 domain-containing protein</fullName>
    </recommendedName>
</protein>
<keyword evidence="3" id="KW-1185">Reference proteome</keyword>
<comment type="caution">
    <text evidence="2">The sequence shown here is derived from an EMBL/GenBank/DDBJ whole genome shotgun (WGS) entry which is preliminary data.</text>
</comment>
<reference evidence="3" key="1">
    <citation type="submission" date="2023-01" db="EMBL/GenBank/DDBJ databases">
        <title>Key to firefly adult light organ development and bioluminescence: homeobox transcription factors regulate luciferase expression and transportation to peroxisome.</title>
        <authorList>
            <person name="Fu X."/>
        </authorList>
    </citation>
    <scope>NUCLEOTIDE SEQUENCE [LARGE SCALE GENOMIC DNA]</scope>
</reference>
<gene>
    <name evidence="2" type="ORF">RN001_010228</name>
</gene>
<organism evidence="2 3">
    <name type="scientific">Aquatica leii</name>
    <dbReference type="NCBI Taxonomy" id="1421715"/>
    <lineage>
        <taxon>Eukaryota</taxon>
        <taxon>Metazoa</taxon>
        <taxon>Ecdysozoa</taxon>
        <taxon>Arthropoda</taxon>
        <taxon>Hexapoda</taxon>
        <taxon>Insecta</taxon>
        <taxon>Pterygota</taxon>
        <taxon>Neoptera</taxon>
        <taxon>Endopterygota</taxon>
        <taxon>Coleoptera</taxon>
        <taxon>Polyphaga</taxon>
        <taxon>Elateriformia</taxon>
        <taxon>Elateroidea</taxon>
        <taxon>Lampyridae</taxon>
        <taxon>Luciolinae</taxon>
        <taxon>Aquatica</taxon>
    </lineage>
</organism>
<dbReference type="EMBL" id="JARPUR010000004">
    <property type="protein sequence ID" value="KAK4877722.1"/>
    <property type="molecule type" value="Genomic_DNA"/>
</dbReference>
<evidence type="ECO:0000313" key="3">
    <source>
        <dbReference type="Proteomes" id="UP001353858"/>
    </source>
</evidence>
<evidence type="ECO:0000259" key="1">
    <source>
        <dbReference type="Pfam" id="PF16087"/>
    </source>
</evidence>
<dbReference type="AlphaFoldDB" id="A0AAN7P698"/>
<evidence type="ECO:0000313" key="2">
    <source>
        <dbReference type="EMBL" id="KAK4877722.1"/>
    </source>
</evidence>
<proteinExistence type="predicted"/>
<name>A0AAN7P698_9COLE</name>
<dbReference type="InterPro" id="IPR032135">
    <property type="entry name" value="DUF4817"/>
</dbReference>